<dbReference type="AlphaFoldDB" id="A0A2J6WQC6"/>
<gene>
    <name evidence="2" type="ORF">C0187_01395</name>
</gene>
<accession>A0A2J6WQC6</accession>
<dbReference type="Pfam" id="PF01261">
    <property type="entry name" value="AP_endonuc_2"/>
    <property type="match status" value="1"/>
</dbReference>
<reference evidence="2 3" key="1">
    <citation type="submission" date="2018-01" db="EMBL/GenBank/DDBJ databases">
        <title>Metagenomic assembled genomes from two thermal pools in the Uzon Caldera, Kamchatka, Russia.</title>
        <authorList>
            <person name="Wilkins L."/>
            <person name="Ettinger C."/>
        </authorList>
    </citation>
    <scope>NUCLEOTIDE SEQUENCE [LARGE SCALE GENOMIC DNA]</scope>
    <source>
        <strain evidence="2">ZAV-05</strain>
    </source>
</reference>
<dbReference type="InterPro" id="IPR036237">
    <property type="entry name" value="Xyl_isomerase-like_sf"/>
</dbReference>
<evidence type="ECO:0000259" key="1">
    <source>
        <dbReference type="Pfam" id="PF01261"/>
    </source>
</evidence>
<dbReference type="GO" id="GO:0006284">
    <property type="term" value="P:base-excision repair"/>
    <property type="evidence" value="ECO:0007669"/>
    <property type="project" value="TreeGrafter"/>
</dbReference>
<proteinExistence type="predicted"/>
<feature type="domain" description="Xylose isomerase-like TIM barrel" evidence="1">
    <location>
        <begin position="45"/>
        <end position="211"/>
    </location>
</feature>
<dbReference type="Gene3D" id="3.20.20.150">
    <property type="entry name" value="Divalent-metal-dependent TIM barrel enzymes"/>
    <property type="match status" value="1"/>
</dbReference>
<dbReference type="GO" id="GO:0008081">
    <property type="term" value="F:phosphoric diester hydrolase activity"/>
    <property type="evidence" value="ECO:0007669"/>
    <property type="project" value="TreeGrafter"/>
</dbReference>
<dbReference type="Proteomes" id="UP000242881">
    <property type="component" value="Unassembled WGS sequence"/>
</dbReference>
<dbReference type="GO" id="GO:0003677">
    <property type="term" value="F:DNA binding"/>
    <property type="evidence" value="ECO:0007669"/>
    <property type="project" value="InterPro"/>
</dbReference>
<sequence length="241" mass="28459">MILHIRSKFDQLDKFIPLSERYNSGIELALGFDDILDVNRLNCIRGLTLSIHAPFFDVNIASYNRYVVEKSIDIMIKTIEICNLLNVKNVVFHHNYSPFMYNFDEDGYTVRFCENFEKVLGYRKGDFTISFENVFETNSSIGNKIINTLNRDFIGFCFDIGHFNLFTEITLQEWLNNWKGKIFEYHLHNNYGYRDDHNRLDYGNINIKDFLMVQKVSIYTIENRNVEDTEASINYLKSLCL</sequence>
<dbReference type="GO" id="GO:0003906">
    <property type="term" value="F:DNA-(apurinic or apyrimidinic site) endonuclease activity"/>
    <property type="evidence" value="ECO:0007669"/>
    <property type="project" value="TreeGrafter"/>
</dbReference>
<dbReference type="InterPro" id="IPR013022">
    <property type="entry name" value="Xyl_isomerase-like_TIM-brl"/>
</dbReference>
<name>A0A2J6WQC6_9BACT</name>
<evidence type="ECO:0000313" key="3">
    <source>
        <dbReference type="Proteomes" id="UP000242881"/>
    </source>
</evidence>
<organism evidence="2 3">
    <name type="scientific">Calditerrivibrio nitroreducens</name>
    <dbReference type="NCBI Taxonomy" id="477976"/>
    <lineage>
        <taxon>Bacteria</taxon>
        <taxon>Pseudomonadati</taxon>
        <taxon>Deferribacterota</taxon>
        <taxon>Deferribacteres</taxon>
        <taxon>Deferribacterales</taxon>
        <taxon>Calditerrivibrionaceae</taxon>
    </lineage>
</organism>
<dbReference type="SUPFAM" id="SSF51658">
    <property type="entry name" value="Xylose isomerase-like"/>
    <property type="match status" value="1"/>
</dbReference>
<dbReference type="PANTHER" id="PTHR21445">
    <property type="entry name" value="ENDONUCLEASE IV ENDODEOXYRIBONUCLEASE IV"/>
    <property type="match status" value="1"/>
</dbReference>
<dbReference type="InterPro" id="IPR001719">
    <property type="entry name" value="AP_endonuc_2"/>
</dbReference>
<dbReference type="GO" id="GO:0008270">
    <property type="term" value="F:zinc ion binding"/>
    <property type="evidence" value="ECO:0007669"/>
    <property type="project" value="InterPro"/>
</dbReference>
<dbReference type="PANTHER" id="PTHR21445:SF0">
    <property type="entry name" value="APURINIC-APYRIMIDINIC ENDONUCLEASE"/>
    <property type="match status" value="1"/>
</dbReference>
<dbReference type="EMBL" id="PNIN01000020">
    <property type="protein sequence ID" value="PMP72601.1"/>
    <property type="molecule type" value="Genomic_DNA"/>
</dbReference>
<protein>
    <recommendedName>
        <fullName evidence="1">Xylose isomerase-like TIM barrel domain-containing protein</fullName>
    </recommendedName>
</protein>
<evidence type="ECO:0000313" key="2">
    <source>
        <dbReference type="EMBL" id="PMP72601.1"/>
    </source>
</evidence>
<comment type="caution">
    <text evidence="2">The sequence shown here is derived from an EMBL/GenBank/DDBJ whole genome shotgun (WGS) entry which is preliminary data.</text>
</comment>